<reference evidence="1 2" key="1">
    <citation type="journal article" date="2005" name="Arch. Microbiol.">
        <title>The genome sequence of an anaerobic aromatic-degrading denitrifying bacterium, strain EbN1.</title>
        <authorList>
            <person name="Rabus R."/>
            <person name="Kube M."/>
            <person name="Heider J."/>
            <person name="Beck A."/>
            <person name="Heitmann K."/>
            <person name="Widdel F."/>
            <person name="Reinhardt R."/>
        </authorList>
    </citation>
    <scope>NUCLEOTIDE SEQUENCE [LARGE SCALE GENOMIC DNA]</scope>
    <source>
        <strain evidence="1 2">EbN1</strain>
        <plasmid evidence="2">Plasmid pAzo2</plasmid>
    </source>
</reference>
<evidence type="ECO:0000313" key="1">
    <source>
        <dbReference type="EMBL" id="CAI10660.1"/>
    </source>
</evidence>
<name>Q5NWA4_AROAE</name>
<proteinExistence type="predicted"/>
<keyword evidence="1" id="KW-0614">Plasmid</keyword>
<sequence>MRSSPLIEAEIEQTALRLFARGGNLAPTTMEAAPRRAELILEQQYSPVAALESYGRAMGTKLLQPKPPVPLRQQSIEMANQLTDSGAGSLSALSALAVAVCRYNQKAPPQSWCYNITRRPDRSMLRQLCAAIAGCRRSFAPA</sequence>
<dbReference type="HOGENOM" id="CLU_1811800_0_0_4"/>
<dbReference type="KEGG" id="eba:p2A271"/>
<dbReference type="AlphaFoldDB" id="Q5NWA4"/>
<dbReference type="Proteomes" id="UP000006552">
    <property type="component" value="Plasmid 2"/>
</dbReference>
<gene>
    <name evidence="1" type="ORF">p2A271</name>
</gene>
<protein>
    <submittedName>
        <fullName evidence="1">Uncharacterized protein</fullName>
    </submittedName>
</protein>
<accession>Q5NWA4</accession>
<evidence type="ECO:0000313" key="2">
    <source>
        <dbReference type="Proteomes" id="UP000006552"/>
    </source>
</evidence>
<geneLocation type="plasmid" evidence="2">
    <name>pAzo2</name>
</geneLocation>
<organism evidence="1 2">
    <name type="scientific">Aromatoleum aromaticum (strain DSM 19018 / LMG 30748 / EbN1)</name>
    <name type="common">Azoarcus sp. (strain EbN1)</name>
    <dbReference type="NCBI Taxonomy" id="76114"/>
    <lineage>
        <taxon>Bacteria</taxon>
        <taxon>Pseudomonadati</taxon>
        <taxon>Pseudomonadota</taxon>
        <taxon>Betaproteobacteria</taxon>
        <taxon>Rhodocyclales</taxon>
        <taxon>Rhodocyclaceae</taxon>
        <taxon>Aromatoleum</taxon>
    </lineage>
</organism>
<dbReference type="EMBL" id="CR555308">
    <property type="protein sequence ID" value="CAI10660.1"/>
    <property type="molecule type" value="Genomic_DNA"/>
</dbReference>
<keyword evidence="2" id="KW-1185">Reference proteome</keyword>